<dbReference type="RefSeq" id="WP_091245412.1">
    <property type="nucleotide sequence ID" value="NZ_FNAG01000015.1"/>
</dbReference>
<protein>
    <submittedName>
        <fullName evidence="2">Uncharacterized protein</fullName>
    </submittedName>
</protein>
<dbReference type="Proteomes" id="UP000199603">
    <property type="component" value="Unassembled WGS sequence"/>
</dbReference>
<name>A0A1G6ZS54_9GAMM</name>
<dbReference type="EMBL" id="FNAG01000015">
    <property type="protein sequence ID" value="SDE05518.1"/>
    <property type="molecule type" value="Genomic_DNA"/>
</dbReference>
<proteinExistence type="predicted"/>
<evidence type="ECO:0000313" key="2">
    <source>
        <dbReference type="EMBL" id="SDE05518.1"/>
    </source>
</evidence>
<keyword evidence="3" id="KW-1185">Reference proteome</keyword>
<organism evidence="2 3">
    <name type="scientific">Aquimonas voraii</name>
    <dbReference type="NCBI Taxonomy" id="265719"/>
    <lineage>
        <taxon>Bacteria</taxon>
        <taxon>Pseudomonadati</taxon>
        <taxon>Pseudomonadota</taxon>
        <taxon>Gammaproteobacteria</taxon>
        <taxon>Lysobacterales</taxon>
        <taxon>Lysobacteraceae</taxon>
        <taxon>Aquimonas</taxon>
    </lineage>
</organism>
<evidence type="ECO:0000313" key="3">
    <source>
        <dbReference type="Proteomes" id="UP000199603"/>
    </source>
</evidence>
<sequence length="81" mass="8913">MELMTLIWILVVVLAVIHGLVRASQARNTPTARIQAPVPSPTNKGEDEAEHYGAIESMARSEHGMSNAPKNVQTWAIYDDN</sequence>
<evidence type="ECO:0000256" key="1">
    <source>
        <dbReference type="SAM" id="MobiDB-lite"/>
    </source>
</evidence>
<reference evidence="2 3" key="1">
    <citation type="submission" date="2016-10" db="EMBL/GenBank/DDBJ databases">
        <authorList>
            <person name="de Groot N.N."/>
        </authorList>
    </citation>
    <scope>NUCLEOTIDE SEQUENCE [LARGE SCALE GENOMIC DNA]</scope>
    <source>
        <strain evidence="2 3">DSM 16957</strain>
    </source>
</reference>
<accession>A0A1G6ZS54</accession>
<feature type="region of interest" description="Disordered" evidence="1">
    <location>
        <begin position="26"/>
        <end position="48"/>
    </location>
</feature>
<gene>
    <name evidence="2" type="ORF">SAMN04488509_11568</name>
</gene>
<dbReference type="AlphaFoldDB" id="A0A1G6ZS54"/>